<protein>
    <submittedName>
        <fullName evidence="1">Uncharacterized protein</fullName>
    </submittedName>
</protein>
<dbReference type="EMBL" id="FOPI01000018">
    <property type="protein sequence ID" value="SFG41443.1"/>
    <property type="molecule type" value="Genomic_DNA"/>
</dbReference>
<reference evidence="2" key="1">
    <citation type="submission" date="2016-10" db="EMBL/GenBank/DDBJ databases">
        <authorList>
            <person name="Varghese N."/>
            <person name="Submissions S."/>
        </authorList>
    </citation>
    <scope>NUCLEOTIDE SEQUENCE [LARGE SCALE GENOMIC DNA]</scope>
    <source>
        <strain evidence="2">DSM 20403</strain>
    </source>
</reference>
<accession>A0A1I2RMX1</accession>
<gene>
    <name evidence="1" type="ORF">SAMN02910432_01270</name>
</gene>
<dbReference type="Proteomes" id="UP000182635">
    <property type="component" value="Unassembled WGS sequence"/>
</dbReference>
<sequence length="45" mass="5019">MSLKVETLNLISVLVDELKAPHEPLEEARIIAALGDLCKAYERLI</sequence>
<proteinExistence type="predicted"/>
<evidence type="ECO:0000313" key="1">
    <source>
        <dbReference type="EMBL" id="SFG41443.1"/>
    </source>
</evidence>
<name>A0A1I2RMX1_9LACO</name>
<dbReference type="AlphaFoldDB" id="A0A1I2RMX1"/>
<organism evidence="1 2">
    <name type="scientific">Ligilactobacillus ruminis DSM 20403 = NBRC 102161</name>
    <dbReference type="NCBI Taxonomy" id="1423798"/>
    <lineage>
        <taxon>Bacteria</taxon>
        <taxon>Bacillati</taxon>
        <taxon>Bacillota</taxon>
        <taxon>Bacilli</taxon>
        <taxon>Lactobacillales</taxon>
        <taxon>Lactobacillaceae</taxon>
        <taxon>Ligilactobacillus</taxon>
    </lineage>
</organism>
<evidence type="ECO:0000313" key="2">
    <source>
        <dbReference type="Proteomes" id="UP000182635"/>
    </source>
</evidence>
<dbReference type="RefSeq" id="WP_155400489.1">
    <property type="nucleotide sequence ID" value="NZ_AYYL01000014.1"/>
</dbReference>